<comment type="caution">
    <text evidence="1">The sequence shown here is derived from an EMBL/GenBank/DDBJ whole genome shotgun (WGS) entry which is preliminary data.</text>
</comment>
<name>A0ABW5Q7B1_9BACI</name>
<protein>
    <recommendedName>
        <fullName evidence="3">Transposase</fullName>
    </recommendedName>
</protein>
<keyword evidence="2" id="KW-1185">Reference proteome</keyword>
<evidence type="ECO:0000313" key="1">
    <source>
        <dbReference type="EMBL" id="MFD2637853.1"/>
    </source>
</evidence>
<sequence length="50" mass="6399">MNDLYNAYKYRVIEIRDECIEQQKHYRPIKKQRQQNTRSNWFKKRLRKLA</sequence>
<dbReference type="EMBL" id="JBHUMZ010000011">
    <property type="protein sequence ID" value="MFD2637853.1"/>
    <property type="molecule type" value="Genomic_DNA"/>
</dbReference>
<gene>
    <name evidence="1" type="ORF">ACFSW4_03050</name>
</gene>
<dbReference type="Proteomes" id="UP001597452">
    <property type="component" value="Unassembled WGS sequence"/>
</dbReference>
<evidence type="ECO:0008006" key="3">
    <source>
        <dbReference type="Google" id="ProtNLM"/>
    </source>
</evidence>
<proteinExistence type="predicted"/>
<dbReference type="RefSeq" id="WP_279401321.1">
    <property type="nucleotide sequence ID" value="NZ_JBHUMZ010000011.1"/>
</dbReference>
<reference evidence="2" key="1">
    <citation type="journal article" date="2019" name="Int. J. Syst. Evol. Microbiol.">
        <title>The Global Catalogue of Microorganisms (GCM) 10K type strain sequencing project: providing services to taxonomists for standard genome sequencing and annotation.</title>
        <authorList>
            <consortium name="The Broad Institute Genomics Platform"/>
            <consortium name="The Broad Institute Genome Sequencing Center for Infectious Disease"/>
            <person name="Wu L."/>
            <person name="Ma J."/>
        </authorList>
    </citation>
    <scope>NUCLEOTIDE SEQUENCE [LARGE SCALE GENOMIC DNA]</scope>
    <source>
        <strain evidence="2">TISTR 1571</strain>
    </source>
</reference>
<evidence type="ECO:0000313" key="2">
    <source>
        <dbReference type="Proteomes" id="UP001597452"/>
    </source>
</evidence>
<accession>A0ABW5Q7B1</accession>
<organism evidence="1 2">
    <name type="scientific">Piscibacillus salipiscarius</name>
    <dbReference type="NCBI Taxonomy" id="299480"/>
    <lineage>
        <taxon>Bacteria</taxon>
        <taxon>Bacillati</taxon>
        <taxon>Bacillota</taxon>
        <taxon>Bacilli</taxon>
        <taxon>Bacillales</taxon>
        <taxon>Bacillaceae</taxon>
        <taxon>Piscibacillus</taxon>
    </lineage>
</organism>